<keyword evidence="1" id="KW-0472">Membrane</keyword>
<feature type="transmembrane region" description="Helical" evidence="1">
    <location>
        <begin position="72"/>
        <end position="94"/>
    </location>
</feature>
<gene>
    <name evidence="2" type="ORF">LE190_17525</name>
</gene>
<evidence type="ECO:0000313" key="3">
    <source>
        <dbReference type="Proteomes" id="UP001198602"/>
    </source>
</evidence>
<dbReference type="Proteomes" id="UP001198602">
    <property type="component" value="Unassembled WGS sequence"/>
</dbReference>
<dbReference type="EMBL" id="JAHYBX010000008">
    <property type="protein sequence ID" value="MCA1857716.1"/>
    <property type="molecule type" value="Genomic_DNA"/>
</dbReference>
<feature type="transmembrane region" description="Helical" evidence="1">
    <location>
        <begin position="106"/>
        <end position="126"/>
    </location>
</feature>
<protein>
    <recommendedName>
        <fullName evidence="4">DUF3147 family protein</fullName>
    </recommendedName>
</protein>
<dbReference type="RefSeq" id="WP_225239907.1">
    <property type="nucleotide sequence ID" value="NZ_JAHYBX010000008.1"/>
</dbReference>
<name>A0ABS7YDD6_9BURK</name>
<evidence type="ECO:0000313" key="2">
    <source>
        <dbReference type="EMBL" id="MCA1857716.1"/>
    </source>
</evidence>
<keyword evidence="1" id="KW-1133">Transmembrane helix</keyword>
<organism evidence="2 3">
    <name type="scientific">Massilia hydrophila</name>
    <dbReference type="NCBI Taxonomy" id="3044279"/>
    <lineage>
        <taxon>Bacteria</taxon>
        <taxon>Pseudomonadati</taxon>
        <taxon>Pseudomonadota</taxon>
        <taxon>Betaproteobacteria</taxon>
        <taxon>Burkholderiales</taxon>
        <taxon>Oxalobacteraceae</taxon>
        <taxon>Telluria group</taxon>
        <taxon>Massilia</taxon>
    </lineage>
</organism>
<comment type="caution">
    <text evidence="2">The sequence shown here is derived from an EMBL/GenBank/DDBJ whole genome shotgun (WGS) entry which is preliminary data.</text>
</comment>
<feature type="transmembrane region" description="Helical" evidence="1">
    <location>
        <begin position="38"/>
        <end position="60"/>
    </location>
</feature>
<evidence type="ECO:0008006" key="4">
    <source>
        <dbReference type="Google" id="ProtNLM"/>
    </source>
</evidence>
<keyword evidence="3" id="KW-1185">Reference proteome</keyword>
<evidence type="ECO:0000256" key="1">
    <source>
        <dbReference type="SAM" id="Phobius"/>
    </source>
</evidence>
<proteinExistence type="predicted"/>
<reference evidence="2 3" key="1">
    <citation type="submission" date="2021-07" db="EMBL/GenBank/DDBJ databases">
        <title>Characterization of Violacein-producing bacteria and related species.</title>
        <authorList>
            <person name="Wilson H.S."/>
            <person name="De Leon M.E."/>
        </authorList>
    </citation>
    <scope>NUCLEOTIDE SEQUENCE [LARGE SCALE GENOMIC DNA]</scope>
    <source>
        <strain evidence="2 3">HSC-2F05</strain>
    </source>
</reference>
<sequence>MHEKRVGKAYLREMTGSLLLYTVLLVAAIRWGRPLEDGLLRTLVLLTPMIGFVLALWAIARHFARVDEYVRRFLLESLALGAGITAGLSFTYGFLETAGYPRLSMFTVWCVLCGSTGIICVARRWLER</sequence>
<keyword evidence="1" id="KW-0812">Transmembrane</keyword>
<accession>A0ABS7YDD6</accession>
<feature type="transmembrane region" description="Helical" evidence="1">
    <location>
        <begin position="12"/>
        <end position="32"/>
    </location>
</feature>